<sequence length="267" mass="30142">MFRKYGNQFIFKDLVFMNDDLDCIEAENLSVLTGLAFNKKRERDRYVRQNDNVQIQSVVWKSDKDLPHNSSYNVGVIRFEKNVDAKFVEMKAFMESAFKHIIEELKSLQNDVSINKDLGVEQISSGKMKGILCGESKDQCANETFNSENRSAQKEGFNMKDPRKERVEVQVEHLQDCGDNIGDVAVCFGKNRNTPTLDGFVMPKMRESQLVALETGQTYVSSLADVDSENRFVTPLGVVEPGKYAQSLYTHLSESGGTSGKTLIYCS</sequence>
<keyword evidence="2" id="KW-1185">Reference proteome</keyword>
<reference evidence="1 2" key="1">
    <citation type="submission" date="2020-09" db="EMBL/GenBank/DDBJ databases">
        <title>De no assembly of potato wild relative species, Solanum commersonii.</title>
        <authorList>
            <person name="Cho K."/>
        </authorList>
    </citation>
    <scope>NUCLEOTIDE SEQUENCE [LARGE SCALE GENOMIC DNA]</scope>
    <source>
        <strain evidence="1">LZ3.2</strain>
        <tissue evidence="1">Leaf</tissue>
    </source>
</reference>
<proteinExistence type="predicted"/>
<dbReference type="AlphaFoldDB" id="A0A9J6B0J5"/>
<gene>
    <name evidence="1" type="ORF">H5410_001949</name>
</gene>
<dbReference type="EMBL" id="JACXVP010000001">
    <property type="protein sequence ID" value="KAG5630232.1"/>
    <property type="molecule type" value="Genomic_DNA"/>
</dbReference>
<dbReference type="OrthoDB" id="10300421at2759"/>
<accession>A0A9J6B0J5</accession>
<evidence type="ECO:0000313" key="2">
    <source>
        <dbReference type="Proteomes" id="UP000824120"/>
    </source>
</evidence>
<protein>
    <submittedName>
        <fullName evidence="1">Uncharacterized protein</fullName>
    </submittedName>
</protein>
<name>A0A9J6B0J5_SOLCO</name>
<comment type="caution">
    <text evidence="1">The sequence shown here is derived from an EMBL/GenBank/DDBJ whole genome shotgun (WGS) entry which is preliminary data.</text>
</comment>
<dbReference type="Proteomes" id="UP000824120">
    <property type="component" value="Chromosome 1"/>
</dbReference>
<evidence type="ECO:0000313" key="1">
    <source>
        <dbReference type="EMBL" id="KAG5630232.1"/>
    </source>
</evidence>
<organism evidence="1 2">
    <name type="scientific">Solanum commersonii</name>
    <name type="common">Commerson's wild potato</name>
    <name type="synonym">Commerson's nightshade</name>
    <dbReference type="NCBI Taxonomy" id="4109"/>
    <lineage>
        <taxon>Eukaryota</taxon>
        <taxon>Viridiplantae</taxon>
        <taxon>Streptophyta</taxon>
        <taxon>Embryophyta</taxon>
        <taxon>Tracheophyta</taxon>
        <taxon>Spermatophyta</taxon>
        <taxon>Magnoliopsida</taxon>
        <taxon>eudicotyledons</taxon>
        <taxon>Gunneridae</taxon>
        <taxon>Pentapetalae</taxon>
        <taxon>asterids</taxon>
        <taxon>lamiids</taxon>
        <taxon>Solanales</taxon>
        <taxon>Solanaceae</taxon>
        <taxon>Solanoideae</taxon>
        <taxon>Solaneae</taxon>
        <taxon>Solanum</taxon>
    </lineage>
</organism>